<keyword evidence="2" id="KW-0812">Transmembrane</keyword>
<proteinExistence type="predicted"/>
<feature type="compositionally biased region" description="Basic and acidic residues" evidence="1">
    <location>
        <begin position="67"/>
        <end position="84"/>
    </location>
</feature>
<keyword evidence="4" id="KW-1185">Reference proteome</keyword>
<dbReference type="GO" id="GO:1990817">
    <property type="term" value="F:poly(A) RNA polymerase activity"/>
    <property type="evidence" value="ECO:0007669"/>
    <property type="project" value="InterPro"/>
</dbReference>
<sequence>MQCYRHMRRAVCCAHNAYNAQLALRAAFGATTKRSNANDEKDAPDEDIPTLWESGNWKPLEVNPEPEEIKGPEGELDQPPREGDPPLTKQPLFSGVRFVKRDSPPDVSAIKRGSQRSRVVSQVISEEDDNIYDSRMNVNELKHVQATAWQSDIRTLSDQLHQISDARARWINQMSPVMQAKLKEKVFNYTPCNVLPQSSNSFPREPPPWEKKSRRSRYHGFLQLEGELKAFAEWIQPTANERIARKAVVEETMNLVRDSLKDDVSITTEMELHGSEKTGLALPWSDIDIRIWDGRKAPVKAGYSAARLLHRLRLVADAMRSSDKWTLVTVRDGAYPILNAQHKESGLDVQIVAAGTNSHAQEAVVKQCLEDMPYLRAVFYAVRTFFGMRNFNDVFTGGLGSYGIFILLLATLLRNPVRPNRYRPDHGPQNPHATAFTTFFETLDPITTTRGSKPLSINLKKFAISCFPRTKFLKHAPSPELQKYVALAEKRGDNIRAGQWRMSQRNEWMPYLLTLQDPANPHNDLGRKTYAIKHILATIATCAGFLRRQNEDVRRIFSRPLLVRFAGRPDVEYKARREKLEEFGVKIAQETGQVWTGSKLEK</sequence>
<dbReference type="SUPFAM" id="SSF81631">
    <property type="entry name" value="PAP/OAS1 substrate-binding domain"/>
    <property type="match status" value="1"/>
</dbReference>
<evidence type="ECO:0008006" key="5">
    <source>
        <dbReference type="Google" id="ProtNLM"/>
    </source>
</evidence>
<dbReference type="SUPFAM" id="SSF81301">
    <property type="entry name" value="Nucleotidyltransferase"/>
    <property type="match status" value="1"/>
</dbReference>
<dbReference type="GO" id="GO:0031499">
    <property type="term" value="C:TRAMP complex"/>
    <property type="evidence" value="ECO:0007669"/>
    <property type="project" value="TreeGrafter"/>
</dbReference>
<gene>
    <name evidence="3" type="ORF">AC579_5362</name>
</gene>
<dbReference type="InterPro" id="IPR045862">
    <property type="entry name" value="Trf4-like"/>
</dbReference>
<dbReference type="InterPro" id="IPR043519">
    <property type="entry name" value="NT_sf"/>
</dbReference>
<evidence type="ECO:0000313" key="4">
    <source>
        <dbReference type="Proteomes" id="UP000073492"/>
    </source>
</evidence>
<keyword evidence="2" id="KW-0472">Membrane</keyword>
<dbReference type="OrthoDB" id="273917at2759"/>
<protein>
    <recommendedName>
        <fullName evidence="5">Polynucleotide adenylyltransferase</fullName>
    </recommendedName>
</protein>
<dbReference type="STRING" id="113226.A0A139ITE6"/>
<accession>A0A139ITE6</accession>
<organism evidence="3 4">
    <name type="scientific">Pseudocercospora musae</name>
    <dbReference type="NCBI Taxonomy" id="113226"/>
    <lineage>
        <taxon>Eukaryota</taxon>
        <taxon>Fungi</taxon>
        <taxon>Dikarya</taxon>
        <taxon>Ascomycota</taxon>
        <taxon>Pezizomycotina</taxon>
        <taxon>Dothideomycetes</taxon>
        <taxon>Dothideomycetidae</taxon>
        <taxon>Mycosphaerellales</taxon>
        <taxon>Mycosphaerellaceae</taxon>
        <taxon>Pseudocercospora</taxon>
    </lineage>
</organism>
<evidence type="ECO:0000256" key="2">
    <source>
        <dbReference type="SAM" id="Phobius"/>
    </source>
</evidence>
<dbReference type="GO" id="GO:0043634">
    <property type="term" value="P:polyadenylation-dependent ncRNA catabolic process"/>
    <property type="evidence" value="ECO:0007669"/>
    <property type="project" value="TreeGrafter"/>
</dbReference>
<evidence type="ECO:0000313" key="3">
    <source>
        <dbReference type="EMBL" id="KXT17816.1"/>
    </source>
</evidence>
<evidence type="ECO:0000256" key="1">
    <source>
        <dbReference type="SAM" id="MobiDB-lite"/>
    </source>
</evidence>
<dbReference type="Gene3D" id="3.30.460.10">
    <property type="entry name" value="Beta Polymerase, domain 2"/>
    <property type="match status" value="1"/>
</dbReference>
<dbReference type="PANTHER" id="PTHR23092">
    <property type="entry name" value="POLY(A) RNA POLYMERASE"/>
    <property type="match status" value="1"/>
</dbReference>
<reference evidence="3 4" key="1">
    <citation type="submission" date="2015-07" db="EMBL/GenBank/DDBJ databases">
        <title>Comparative genomics of the Sigatoka disease complex on banana suggests a link between parallel evolutionary changes in Pseudocercospora fijiensis and Pseudocercospora eumusae and increased virulence on the banana host.</title>
        <authorList>
            <person name="Chang T.-C."/>
            <person name="Salvucci A."/>
            <person name="Crous P.W."/>
            <person name="Stergiopoulos I."/>
        </authorList>
    </citation>
    <scope>NUCLEOTIDE SEQUENCE [LARGE SCALE GENOMIC DNA]</scope>
    <source>
        <strain evidence="3 4">CBS 116634</strain>
    </source>
</reference>
<feature type="region of interest" description="Disordered" evidence="1">
    <location>
        <begin position="33"/>
        <end position="94"/>
    </location>
</feature>
<comment type="caution">
    <text evidence="3">The sequence shown here is derived from an EMBL/GenBank/DDBJ whole genome shotgun (WGS) entry which is preliminary data.</text>
</comment>
<keyword evidence="2" id="KW-1133">Transmembrane helix</keyword>
<name>A0A139ITE6_9PEZI</name>
<feature type="transmembrane region" description="Helical" evidence="2">
    <location>
        <begin position="394"/>
        <end position="413"/>
    </location>
</feature>
<dbReference type="EMBL" id="LFZO01000014">
    <property type="protein sequence ID" value="KXT17816.1"/>
    <property type="molecule type" value="Genomic_DNA"/>
</dbReference>
<dbReference type="GO" id="GO:0031123">
    <property type="term" value="P:RNA 3'-end processing"/>
    <property type="evidence" value="ECO:0007669"/>
    <property type="project" value="TreeGrafter"/>
</dbReference>
<dbReference type="Proteomes" id="UP000073492">
    <property type="component" value="Unassembled WGS sequence"/>
</dbReference>
<dbReference type="AlphaFoldDB" id="A0A139ITE6"/>
<dbReference type="Gene3D" id="1.10.1410.10">
    <property type="match status" value="1"/>
</dbReference>
<dbReference type="PANTHER" id="PTHR23092:SF15">
    <property type="entry name" value="INACTIVE NON-CANONICAL POLY(A) RNA POLYMERASE PROTEIN TRF4-2-RELATED"/>
    <property type="match status" value="1"/>
</dbReference>
<dbReference type="GO" id="GO:0005730">
    <property type="term" value="C:nucleolus"/>
    <property type="evidence" value="ECO:0007669"/>
    <property type="project" value="TreeGrafter"/>
</dbReference>
<dbReference type="GO" id="GO:0003729">
    <property type="term" value="F:mRNA binding"/>
    <property type="evidence" value="ECO:0007669"/>
    <property type="project" value="TreeGrafter"/>
</dbReference>